<dbReference type="Pfam" id="PF13191">
    <property type="entry name" value="AAA_16"/>
    <property type="match status" value="1"/>
</dbReference>
<dbReference type="InterPro" id="IPR001054">
    <property type="entry name" value="A/G_cyclase"/>
</dbReference>
<dbReference type="InterPro" id="IPR000719">
    <property type="entry name" value="Prot_kinase_dom"/>
</dbReference>
<keyword evidence="6" id="KW-0418">Kinase</keyword>
<dbReference type="PROSITE" id="PS00108">
    <property type="entry name" value="PROTEIN_KINASE_ST"/>
    <property type="match status" value="1"/>
</dbReference>
<dbReference type="SUPFAM" id="SSF55073">
    <property type="entry name" value="Nucleotide cyclase"/>
    <property type="match status" value="1"/>
</dbReference>
<evidence type="ECO:0000259" key="5">
    <source>
        <dbReference type="PROSITE" id="PS50011"/>
    </source>
</evidence>
<dbReference type="Gene3D" id="3.30.70.1230">
    <property type="entry name" value="Nucleotide cyclase"/>
    <property type="match status" value="1"/>
</dbReference>
<dbReference type="PANTHER" id="PTHR16305">
    <property type="entry name" value="TESTICULAR SOLUBLE ADENYLYL CYCLASE"/>
    <property type="match status" value="1"/>
</dbReference>
<dbReference type="GO" id="GO:0005737">
    <property type="term" value="C:cytoplasm"/>
    <property type="evidence" value="ECO:0007669"/>
    <property type="project" value="TreeGrafter"/>
</dbReference>
<comment type="caution">
    <text evidence="6">The sequence shown here is derived from an EMBL/GenBank/DDBJ whole genome shotgun (WGS) entry which is preliminary data.</text>
</comment>
<keyword evidence="2" id="KW-0547">Nucleotide-binding</keyword>
<dbReference type="GO" id="GO:0016020">
    <property type="term" value="C:membrane"/>
    <property type="evidence" value="ECO:0007669"/>
    <property type="project" value="UniProtKB-SubCell"/>
</dbReference>
<feature type="domain" description="Protein kinase" evidence="5">
    <location>
        <begin position="59"/>
        <end position="320"/>
    </location>
</feature>
<dbReference type="PROSITE" id="PS50011">
    <property type="entry name" value="PROTEIN_KINASE_DOM"/>
    <property type="match status" value="1"/>
</dbReference>
<keyword evidence="6" id="KW-0808">Transferase</keyword>
<proteinExistence type="predicted"/>
<evidence type="ECO:0000256" key="2">
    <source>
        <dbReference type="ARBA" id="ARBA00022741"/>
    </source>
</evidence>
<accession>A0A848LD36</accession>
<dbReference type="SUPFAM" id="SSF52540">
    <property type="entry name" value="P-loop containing nucleoside triphosphate hydrolases"/>
    <property type="match status" value="1"/>
</dbReference>
<dbReference type="Pfam" id="PF00069">
    <property type="entry name" value="Pkinase"/>
    <property type="match status" value="1"/>
</dbReference>
<dbReference type="Proteomes" id="UP000518300">
    <property type="component" value="Unassembled WGS sequence"/>
</dbReference>
<evidence type="ECO:0000256" key="4">
    <source>
        <dbReference type="SAM" id="MobiDB-lite"/>
    </source>
</evidence>
<keyword evidence="3" id="KW-0067">ATP-binding</keyword>
<feature type="region of interest" description="Disordered" evidence="4">
    <location>
        <begin position="1"/>
        <end position="25"/>
    </location>
</feature>
<dbReference type="InterPro" id="IPR027417">
    <property type="entry name" value="P-loop_NTPase"/>
</dbReference>
<comment type="subcellular location">
    <subcellularLocation>
        <location evidence="1">Membrane</location>
        <topology evidence="1">Single-pass membrane protein</topology>
    </subcellularLocation>
</comment>
<dbReference type="Gene3D" id="3.30.200.20">
    <property type="entry name" value="Phosphorylase Kinase, domain 1"/>
    <property type="match status" value="1"/>
</dbReference>
<dbReference type="SUPFAM" id="SSF56112">
    <property type="entry name" value="Protein kinase-like (PK-like)"/>
    <property type="match status" value="1"/>
</dbReference>
<keyword evidence="7" id="KW-1185">Reference proteome</keyword>
<dbReference type="GO" id="GO:0005524">
    <property type="term" value="F:ATP binding"/>
    <property type="evidence" value="ECO:0007669"/>
    <property type="project" value="UniProtKB-KW"/>
</dbReference>
<gene>
    <name evidence="6" type="ORF">HG543_18890</name>
</gene>
<protein>
    <submittedName>
        <fullName evidence="6">Protein kinase</fullName>
    </submittedName>
</protein>
<dbReference type="CDD" id="cd14014">
    <property type="entry name" value="STKc_PknB_like"/>
    <property type="match status" value="1"/>
</dbReference>
<evidence type="ECO:0000256" key="3">
    <source>
        <dbReference type="ARBA" id="ARBA00022840"/>
    </source>
</evidence>
<dbReference type="PANTHER" id="PTHR16305:SF28">
    <property type="entry name" value="GUANYLATE CYCLASE DOMAIN-CONTAINING PROTEIN"/>
    <property type="match status" value="1"/>
</dbReference>
<dbReference type="GO" id="GO:0035556">
    <property type="term" value="P:intracellular signal transduction"/>
    <property type="evidence" value="ECO:0007669"/>
    <property type="project" value="InterPro"/>
</dbReference>
<dbReference type="CDD" id="cd07302">
    <property type="entry name" value="CHD"/>
    <property type="match status" value="1"/>
</dbReference>
<sequence length="1369" mass="152338">MSGERTQSSGQPEPSLNDGASSEVSSFEEYLLEALVQDEPSPRLPGLGQWLGGRDGRRFEVLEELGHGAMGWVFRARDSELQRKVALKFLLPRKGLTDVALREARAIARLSHEHIIRIFDVGEWSNTAGGVRLPFLVMECLEGESLTALLRRVHHLEPKPALEMLDGIVAGLTHAHEHHVIHRDLKPSNVFITRGGTVKLLDFGLAWLTLPTSTRTPFLPTAGTPAYMAPEQWLGAPQDERTDIWASGVILFQLLTGTLPTPRAASATVKAWVTSAEPMPSVRAVRPELPQELDAFLTTALAKEPSRRFPTAREMLEELREVASRLGFAREASHAMAPQRRQVAMVSCQLTGLTEPLDPEELGELDAAFHQACGDVITHHGGSIVMSMGGEVLACFGYLRGREDDSERAVRAALHLARHLPEVLRRQLPHLPAGMPAVRLGVCTDRVVLEERAIQGEAPRFAVWLARQVGPGEVALGNTTWRLVRRLFESELLEPRAFESLSGPMRPQVYRVVGEREAYSRFDRALADGGLMPLVGRERELRRLLELWERARSGQGACVLVSGEAGIGKSRLLQELREQVASSGAVVLMPVQCWPRFSAGPLQAPIAVLQHLLRFSPDATPAQILRELTERMDALGMSAEQAQLIGLFFALPVAEDAPLRQLAPDWRKQRAFEALVELLRRAARERPLLITVEDLQWADSVRLELLGALVEHLGDANILVALSARPEFHFPWPRIPWFHQLGVERLSAGLSAHLSREVARGRELPAELLQALVRKTDGVPLFIEEMTRMVLEQQGPDAAAPGGLPQSIPVTLRELLLARLDLLPSRQKALVQLCAVVGRDLSLALLVKLTGRGEAELRWALAGLEEAGLLQEQQDASGPIFQFRHVLIQETAWLSLSRRERQRYHQNIARVLEAHFPQVGETRPEVLAHHYTEAGEPEKAFPYWERAGRQACLKAAHPEAVRYLSQALALLRGRPESPERNQQELGLLMALGGPLMQTRGFRAPEVKQAYARVRELIQIQVESLPADDLASWDPYISYAQADFQLRHWMAGHIVAQGEQREHRPRLLALGHRMLAVDHLMWGQMRLAREHIERSMAFEEEVEREGALDARHGLSKVSALSVASLLFSALGEPEAARRYSQDALALAERVGHPHILGYALTYAAVSCQLRRETREALDLAVKADALASAHDFGVWLAMAELIRGWTSCMLGQEEAGLSLLKQGIERWRMLGLRAGVPYNFILLAEVELRRGWMPKAVASMLEAQAWQQTTGEHSYAAELHRIQGELLRARRQEGSAKYCFFRAIALARQQGAGLFELRATVGLGQLLRDQGRWHAARRLLARTCARLGAEQHDSPDFRAARTLLAQLAEA</sequence>
<dbReference type="GO" id="GO:0004016">
    <property type="term" value="F:adenylate cyclase activity"/>
    <property type="evidence" value="ECO:0007669"/>
    <property type="project" value="TreeGrafter"/>
</dbReference>
<evidence type="ECO:0000313" key="6">
    <source>
        <dbReference type="EMBL" id="NMO16909.1"/>
    </source>
</evidence>
<dbReference type="InterPro" id="IPR011990">
    <property type="entry name" value="TPR-like_helical_dom_sf"/>
</dbReference>
<reference evidence="6 7" key="1">
    <citation type="submission" date="2020-04" db="EMBL/GenBank/DDBJ databases">
        <title>Draft genome of Pyxidicoccus fallax type strain.</title>
        <authorList>
            <person name="Whitworth D.E."/>
        </authorList>
    </citation>
    <scope>NUCLEOTIDE SEQUENCE [LARGE SCALE GENOMIC DNA]</scope>
    <source>
        <strain evidence="6 7">DSM 14698</strain>
    </source>
</reference>
<dbReference type="Gene3D" id="1.10.510.10">
    <property type="entry name" value="Transferase(Phosphotransferase) domain 1"/>
    <property type="match status" value="1"/>
</dbReference>
<name>A0A848LD36_9BACT</name>
<dbReference type="RefSeq" id="WP_169346196.1">
    <property type="nucleotide sequence ID" value="NZ_JABBJJ010000082.1"/>
</dbReference>
<evidence type="ECO:0000256" key="1">
    <source>
        <dbReference type="ARBA" id="ARBA00004167"/>
    </source>
</evidence>
<dbReference type="Gene3D" id="3.40.50.300">
    <property type="entry name" value="P-loop containing nucleotide triphosphate hydrolases"/>
    <property type="match status" value="1"/>
</dbReference>
<dbReference type="SUPFAM" id="SSF48452">
    <property type="entry name" value="TPR-like"/>
    <property type="match status" value="2"/>
</dbReference>
<dbReference type="Gene3D" id="1.25.40.10">
    <property type="entry name" value="Tetratricopeptide repeat domain"/>
    <property type="match status" value="1"/>
</dbReference>
<dbReference type="GO" id="GO:0004672">
    <property type="term" value="F:protein kinase activity"/>
    <property type="evidence" value="ECO:0007669"/>
    <property type="project" value="InterPro"/>
</dbReference>
<dbReference type="GO" id="GO:0009190">
    <property type="term" value="P:cyclic nucleotide biosynthetic process"/>
    <property type="evidence" value="ECO:0007669"/>
    <property type="project" value="InterPro"/>
</dbReference>
<dbReference type="InterPro" id="IPR008271">
    <property type="entry name" value="Ser/Thr_kinase_AS"/>
</dbReference>
<dbReference type="InterPro" id="IPR011009">
    <property type="entry name" value="Kinase-like_dom_sf"/>
</dbReference>
<evidence type="ECO:0000313" key="7">
    <source>
        <dbReference type="Proteomes" id="UP000518300"/>
    </source>
</evidence>
<dbReference type="InterPro" id="IPR029787">
    <property type="entry name" value="Nucleotide_cyclase"/>
</dbReference>
<dbReference type="InterPro" id="IPR041664">
    <property type="entry name" value="AAA_16"/>
</dbReference>
<dbReference type="SMART" id="SM00220">
    <property type="entry name" value="S_TKc"/>
    <property type="match status" value="1"/>
</dbReference>
<dbReference type="EMBL" id="JABBJJ010000082">
    <property type="protein sequence ID" value="NMO16909.1"/>
    <property type="molecule type" value="Genomic_DNA"/>
</dbReference>
<organism evidence="6 7">
    <name type="scientific">Pyxidicoccus fallax</name>
    <dbReference type="NCBI Taxonomy" id="394095"/>
    <lineage>
        <taxon>Bacteria</taxon>
        <taxon>Pseudomonadati</taxon>
        <taxon>Myxococcota</taxon>
        <taxon>Myxococcia</taxon>
        <taxon>Myxococcales</taxon>
        <taxon>Cystobacterineae</taxon>
        <taxon>Myxococcaceae</taxon>
        <taxon>Pyxidicoccus</taxon>
    </lineage>
</organism>